<dbReference type="EMBL" id="JBANDC010000013">
    <property type="protein sequence ID" value="MEM4989240.1"/>
    <property type="molecule type" value="Genomic_DNA"/>
</dbReference>
<evidence type="ECO:0000313" key="1">
    <source>
        <dbReference type="EMBL" id="MEM4989240.1"/>
    </source>
</evidence>
<protein>
    <submittedName>
        <fullName evidence="1">Uncharacterized protein</fullName>
    </submittedName>
</protein>
<keyword evidence="2" id="KW-1185">Reference proteome</keyword>
<sequence length="64" mass="7084">PAVAAGLGYLPAMPLQQCRPLSAHLQLLLEPMLRLVFGRLLPVALRSSRRRSSGQWQGRISGYE</sequence>
<reference evidence="1 2" key="1">
    <citation type="submission" date="2024-02" db="EMBL/GenBank/DDBJ databases">
        <title>Draft genome sequence of Collimonas sp. strain H4R21, an effective mineral-weathering bacterial strain isolated from the beech rhizosphere.</title>
        <authorList>
            <person name="Morin E."/>
            <person name="Uroz S."/>
            <person name="Leveau J.H.J."/>
            <person name="Kumar R."/>
            <person name="Rey M.W."/>
            <person name="Pham J."/>
        </authorList>
    </citation>
    <scope>NUCLEOTIDE SEQUENCE [LARGE SCALE GENOMIC DNA]</scope>
    <source>
        <strain evidence="1 2">H4R21</strain>
    </source>
</reference>
<accession>A0ABU9PZ32</accession>
<gene>
    <name evidence="1" type="ORF">V8G57_17760</name>
</gene>
<dbReference type="RefSeq" id="WP_342830508.1">
    <property type="nucleotide sequence ID" value="NZ_JBANDC010000013.1"/>
</dbReference>
<feature type="non-terminal residue" evidence="1">
    <location>
        <position position="1"/>
    </location>
</feature>
<comment type="caution">
    <text evidence="1">The sequence shown here is derived from an EMBL/GenBank/DDBJ whole genome shotgun (WGS) entry which is preliminary data.</text>
</comment>
<organism evidence="1 2">
    <name type="scientific">Collimonas rhizosphaerae</name>
    <dbReference type="NCBI Taxonomy" id="3126357"/>
    <lineage>
        <taxon>Bacteria</taxon>
        <taxon>Pseudomonadati</taxon>
        <taxon>Pseudomonadota</taxon>
        <taxon>Betaproteobacteria</taxon>
        <taxon>Burkholderiales</taxon>
        <taxon>Oxalobacteraceae</taxon>
        <taxon>Collimonas</taxon>
    </lineage>
</organism>
<proteinExistence type="predicted"/>
<name>A0ABU9PZ32_9BURK</name>
<dbReference type="Proteomes" id="UP001495910">
    <property type="component" value="Unassembled WGS sequence"/>
</dbReference>
<evidence type="ECO:0000313" key="2">
    <source>
        <dbReference type="Proteomes" id="UP001495910"/>
    </source>
</evidence>